<evidence type="ECO:0000313" key="4">
    <source>
        <dbReference type="EMBL" id="AGA92090.1"/>
    </source>
</evidence>
<sequence length="576" mass="63373">MKRVESIAKTQFAAMRLQAPAVASPPPPRTFDLGLVTAGAVSGGAYQAGVMDFLVEALDRWYAAKAAGEDVPQHDVRVRVVSGASAGGINSALLAIAASWGFQPRRLDGEPSVWGEAARDKPSPFHSIWVDGIDIADLLTTDDLDSGRLPSLLNAGYLEKVLVPQALRFEGVPITDEQRPFRGWLADPLPVLLTVTNLKGVPYSLAFNTGANNEYQADYQMVLHKDFMAFKVEGVPGTPTPQELNGLIDVPAPNSVTSVPWVSLGSAALATAAFPVGLAPIALERPYADYDYRIHYTDAQTQEVRFIRPLVQPERYQFANLDGGVMNNEPFDLARAVLYGRDAGEVSDGAVVDRGVLLLEAFPRTAELFDNLQPNIVQSVMRMMNSQIEQARFKMEDLIFAARDDVFSRFLIQPIRPDAGDPEKLTLASAPLGAFFGFFSRDFREHDFQLGRRNCQDFLRHRLKLPPVNPVLGDAVTADADGLVPLIPLVGPCAKEEPIPEWPAGRFAITATLSRAIEKRLDKVGDYLIQRYLDDNWLVRRVWLGVPLVTQGVKKKLLDYIDRTLKSAAQDIDDAR</sequence>
<organism evidence="4 5">
    <name type="scientific">Thioflavicoccus mobilis 8321</name>
    <dbReference type="NCBI Taxonomy" id="765912"/>
    <lineage>
        <taxon>Bacteria</taxon>
        <taxon>Pseudomonadati</taxon>
        <taxon>Pseudomonadota</taxon>
        <taxon>Gammaproteobacteria</taxon>
        <taxon>Chromatiales</taxon>
        <taxon>Chromatiaceae</taxon>
        <taxon>Thioflavicoccus</taxon>
    </lineage>
</organism>
<dbReference type="eggNOG" id="COG1752">
    <property type="taxonomic scope" value="Bacteria"/>
</dbReference>
<name>L0H354_9GAMM</name>
<dbReference type="SUPFAM" id="SSF52151">
    <property type="entry name" value="FabD/lysophospholipase-like"/>
    <property type="match status" value="1"/>
</dbReference>
<keyword evidence="2 4" id="KW-0378">Hydrolase</keyword>
<evidence type="ECO:0000256" key="2">
    <source>
        <dbReference type="PROSITE-ProRule" id="PRU01161"/>
    </source>
</evidence>
<keyword evidence="1 2" id="KW-0443">Lipid metabolism</keyword>
<feature type="domain" description="PNPLA" evidence="3">
    <location>
        <begin position="35"/>
        <end position="335"/>
    </location>
</feature>
<evidence type="ECO:0000313" key="5">
    <source>
        <dbReference type="Proteomes" id="UP000010816"/>
    </source>
</evidence>
<dbReference type="OrthoDB" id="1488362at2"/>
<feature type="active site" description="Proton acceptor" evidence="2">
    <location>
        <position position="322"/>
    </location>
</feature>
<dbReference type="GO" id="GO:0016042">
    <property type="term" value="P:lipid catabolic process"/>
    <property type="evidence" value="ECO:0007669"/>
    <property type="project" value="UniProtKB-UniRule"/>
</dbReference>
<keyword evidence="5" id="KW-1185">Reference proteome</keyword>
<dbReference type="PROSITE" id="PS51635">
    <property type="entry name" value="PNPLA"/>
    <property type="match status" value="1"/>
</dbReference>
<dbReference type="KEGG" id="tmb:Thimo_3424"/>
<dbReference type="PATRIC" id="fig|765912.4.peg.3352"/>
<reference evidence="4 5" key="1">
    <citation type="submission" date="2011-09" db="EMBL/GenBank/DDBJ databases">
        <title>Complete sequence of chromosome of Thioflavicoccus mobilis 8321.</title>
        <authorList>
            <consortium name="US DOE Joint Genome Institute"/>
            <person name="Lucas S."/>
            <person name="Han J."/>
            <person name="Lapidus A."/>
            <person name="Cheng J.-F."/>
            <person name="Goodwin L."/>
            <person name="Pitluck S."/>
            <person name="Peters L."/>
            <person name="Ovchinnikova G."/>
            <person name="Lu M."/>
            <person name="Detter J.C."/>
            <person name="Han C."/>
            <person name="Tapia R."/>
            <person name="Land M."/>
            <person name="Hauser L."/>
            <person name="Kyrpides N."/>
            <person name="Ivanova N."/>
            <person name="Pagani I."/>
            <person name="Vogl K."/>
            <person name="Liu Z."/>
            <person name="Imhoff J."/>
            <person name="Thiel V."/>
            <person name="Frigaard N.-U."/>
            <person name="Bryant D."/>
            <person name="Woyke T."/>
        </authorList>
    </citation>
    <scope>NUCLEOTIDE SEQUENCE [LARGE SCALE GENOMIC DNA]</scope>
    <source>
        <strain evidence="4 5">8321</strain>
    </source>
</reference>
<accession>L0H354</accession>
<dbReference type="Proteomes" id="UP000010816">
    <property type="component" value="Chromosome"/>
</dbReference>
<dbReference type="Pfam" id="PF01734">
    <property type="entry name" value="Patatin"/>
    <property type="match status" value="1"/>
</dbReference>
<dbReference type="Gene3D" id="3.40.1090.10">
    <property type="entry name" value="Cytosolic phospholipase A2 catalytic domain"/>
    <property type="match status" value="1"/>
</dbReference>
<dbReference type="InterPro" id="IPR002641">
    <property type="entry name" value="PNPLA_dom"/>
</dbReference>
<proteinExistence type="predicted"/>
<dbReference type="GO" id="GO:0016787">
    <property type="term" value="F:hydrolase activity"/>
    <property type="evidence" value="ECO:0007669"/>
    <property type="project" value="UniProtKB-UniRule"/>
</dbReference>
<gene>
    <name evidence="4" type="ORF">Thimo_3424</name>
</gene>
<keyword evidence="2" id="KW-0442">Lipid degradation</keyword>
<evidence type="ECO:0000259" key="3">
    <source>
        <dbReference type="PROSITE" id="PS51635"/>
    </source>
</evidence>
<dbReference type="EMBL" id="CP003051">
    <property type="protein sequence ID" value="AGA92090.1"/>
    <property type="molecule type" value="Genomic_DNA"/>
</dbReference>
<feature type="short sequence motif" description="DGA/G" evidence="2">
    <location>
        <begin position="322"/>
        <end position="324"/>
    </location>
</feature>
<evidence type="ECO:0000256" key="1">
    <source>
        <dbReference type="ARBA" id="ARBA00023098"/>
    </source>
</evidence>
<dbReference type="InterPro" id="IPR016035">
    <property type="entry name" value="Acyl_Trfase/lysoPLipase"/>
</dbReference>
<dbReference type="HOGENOM" id="CLU_021032_0_0_6"/>
<feature type="active site" description="Nucleophile" evidence="2">
    <location>
        <position position="85"/>
    </location>
</feature>
<protein>
    <submittedName>
        <fullName evidence="4">Putative esterase of the alpha-beta hydrolase superfamily</fullName>
    </submittedName>
</protein>
<comment type="caution">
    <text evidence="2">Lacks conserved residue(s) required for the propagation of feature annotation.</text>
</comment>
<feature type="short sequence motif" description="GXSXG" evidence="2">
    <location>
        <begin position="83"/>
        <end position="87"/>
    </location>
</feature>
<dbReference type="AlphaFoldDB" id="L0H354"/>
<dbReference type="RefSeq" id="WP_015282217.1">
    <property type="nucleotide sequence ID" value="NC_019940.1"/>
</dbReference>